<reference evidence="2" key="1">
    <citation type="submission" date="2021-01" db="EMBL/GenBank/DDBJ databases">
        <authorList>
            <person name="Corre E."/>
            <person name="Pelletier E."/>
            <person name="Niang G."/>
            <person name="Scheremetjew M."/>
            <person name="Finn R."/>
            <person name="Kale V."/>
            <person name="Holt S."/>
            <person name="Cochrane G."/>
            <person name="Meng A."/>
            <person name="Brown T."/>
            <person name="Cohen L."/>
        </authorList>
    </citation>
    <scope>NUCLEOTIDE SEQUENCE</scope>
    <source>
        <strain evidence="2">Pbaha01</strain>
    </source>
</reference>
<dbReference type="AlphaFoldDB" id="A0A7S0AMZ5"/>
<feature type="compositionally biased region" description="Low complexity" evidence="1">
    <location>
        <begin position="154"/>
        <end position="167"/>
    </location>
</feature>
<evidence type="ECO:0000256" key="1">
    <source>
        <dbReference type="SAM" id="MobiDB-lite"/>
    </source>
</evidence>
<feature type="region of interest" description="Disordered" evidence="1">
    <location>
        <begin position="120"/>
        <end position="167"/>
    </location>
</feature>
<feature type="compositionally biased region" description="Low complexity" evidence="1">
    <location>
        <begin position="128"/>
        <end position="148"/>
    </location>
</feature>
<dbReference type="SUPFAM" id="SSF50156">
    <property type="entry name" value="PDZ domain-like"/>
    <property type="match status" value="1"/>
</dbReference>
<protein>
    <recommendedName>
        <fullName evidence="3">PDZ domain-containing protein</fullName>
    </recommendedName>
</protein>
<accession>A0A7S0AMZ5</accession>
<gene>
    <name evidence="2" type="ORF">PBAH0796_LOCUS19216</name>
</gene>
<name>A0A7S0AMZ5_9DINO</name>
<evidence type="ECO:0008006" key="3">
    <source>
        <dbReference type="Google" id="ProtNLM"/>
    </source>
</evidence>
<organism evidence="2">
    <name type="scientific">Pyrodinium bahamense</name>
    <dbReference type="NCBI Taxonomy" id="73915"/>
    <lineage>
        <taxon>Eukaryota</taxon>
        <taxon>Sar</taxon>
        <taxon>Alveolata</taxon>
        <taxon>Dinophyceae</taxon>
        <taxon>Gonyaulacales</taxon>
        <taxon>Pyrocystaceae</taxon>
        <taxon>Pyrodinium</taxon>
    </lineage>
</organism>
<sequence>MEAFGVGACSPLVNPAAFGAGDCGPMVFSFTIRKADETDLGLNVTHHERDRVLCVESVRADGAVDAWNRQCLGGVLPEKAVLPGDMIISVNNVAYDPERMLEECKERRLLRLTISRGGLPPGELPLQAGTGAAATTPAGAGTPASGTSLRADAPEFAPRAAATPTAPAAAAMAASKALAAPGAEAAAGPAAAA</sequence>
<proteinExistence type="predicted"/>
<dbReference type="InterPro" id="IPR036034">
    <property type="entry name" value="PDZ_sf"/>
</dbReference>
<evidence type="ECO:0000313" key="2">
    <source>
        <dbReference type="EMBL" id="CAD8369100.1"/>
    </source>
</evidence>
<dbReference type="EMBL" id="HBEG01031374">
    <property type="protein sequence ID" value="CAD8369100.1"/>
    <property type="molecule type" value="Transcribed_RNA"/>
</dbReference>